<accession>A0A4Y2PHJ5</accession>
<comment type="caution">
    <text evidence="2">The sequence shown here is derived from an EMBL/GenBank/DDBJ whole genome shotgun (WGS) entry which is preliminary data.</text>
</comment>
<evidence type="ECO:0000313" key="2">
    <source>
        <dbReference type="EMBL" id="GBN50579.1"/>
    </source>
</evidence>
<gene>
    <name evidence="2" type="ORF">AVEN_160474_1</name>
</gene>
<feature type="region of interest" description="Disordered" evidence="1">
    <location>
        <begin position="21"/>
        <end position="45"/>
    </location>
</feature>
<protein>
    <submittedName>
        <fullName evidence="2">Uncharacterized protein</fullName>
    </submittedName>
</protein>
<dbReference type="Proteomes" id="UP000499080">
    <property type="component" value="Unassembled WGS sequence"/>
</dbReference>
<dbReference type="AlphaFoldDB" id="A0A4Y2PHJ5"/>
<proteinExistence type="predicted"/>
<evidence type="ECO:0000256" key="1">
    <source>
        <dbReference type="SAM" id="MobiDB-lite"/>
    </source>
</evidence>
<organism evidence="2 3">
    <name type="scientific">Araneus ventricosus</name>
    <name type="common">Orbweaver spider</name>
    <name type="synonym">Epeira ventricosa</name>
    <dbReference type="NCBI Taxonomy" id="182803"/>
    <lineage>
        <taxon>Eukaryota</taxon>
        <taxon>Metazoa</taxon>
        <taxon>Ecdysozoa</taxon>
        <taxon>Arthropoda</taxon>
        <taxon>Chelicerata</taxon>
        <taxon>Arachnida</taxon>
        <taxon>Araneae</taxon>
        <taxon>Araneomorphae</taxon>
        <taxon>Entelegynae</taxon>
        <taxon>Araneoidea</taxon>
        <taxon>Araneidae</taxon>
        <taxon>Araneus</taxon>
    </lineage>
</organism>
<reference evidence="2 3" key="1">
    <citation type="journal article" date="2019" name="Sci. Rep.">
        <title>Orb-weaving spider Araneus ventricosus genome elucidates the spidroin gene catalogue.</title>
        <authorList>
            <person name="Kono N."/>
            <person name="Nakamura H."/>
            <person name="Ohtoshi R."/>
            <person name="Moran D.A.P."/>
            <person name="Shinohara A."/>
            <person name="Yoshida Y."/>
            <person name="Fujiwara M."/>
            <person name="Mori M."/>
            <person name="Tomita M."/>
            <person name="Arakawa K."/>
        </authorList>
    </citation>
    <scope>NUCLEOTIDE SEQUENCE [LARGE SCALE GENOMIC DNA]</scope>
</reference>
<sequence>MTIKFWIKSFDELTVSYALWGPQRPPIPTRPSDQTPSELAESERRKEADVVKTILNYITRRVVQGPCRLTIGRSPKMNDKRN</sequence>
<name>A0A4Y2PHJ5_ARAVE</name>
<keyword evidence="3" id="KW-1185">Reference proteome</keyword>
<evidence type="ECO:0000313" key="3">
    <source>
        <dbReference type="Proteomes" id="UP000499080"/>
    </source>
</evidence>
<dbReference type="EMBL" id="BGPR01011295">
    <property type="protein sequence ID" value="GBN50579.1"/>
    <property type="molecule type" value="Genomic_DNA"/>
</dbReference>